<dbReference type="EMBL" id="FLMQ01000055">
    <property type="protein sequence ID" value="SBP87678.1"/>
    <property type="molecule type" value="Genomic_DNA"/>
</dbReference>
<sequence>MHHPPSRALPRVAMPALALSATLLAACAPLQTRDNLRAANAIVQPRIGQEAQLWTDAEAQQQAQSRIDALLREPLSADAAVRIALLGSPALQTLLAQNAAQSAASTRNARLGNPVLGFERLLQGGSVEITRSLSFGLLDLVTLPVRGRIDAARQQQLRLDLARDVLRLAAQARASWVRALAAQQALQYDNDVEDAASATAELAKRMQAAGNFTKLDAAQQALFAADSRMRAQRAQLAALRAREALVRTLGLNAAQAAKLRLPEHLPDIPAALPTARQDAQQALEARLDVQVARAQYEAAARTAGFVRTTSVVDALELTGIRKTFSDATPQNGFALTLPLPVFDPGDAQRAEASAQVLAARNHVAEVAAGAASQLREAAAARDAAWTLARTSRQHLVPLAQTVLDENQQRYNGMLIGVFQLVSSAAAQAQTVREVIAAERDYWLAEADWQAAQWGVEPPAGSGTASAAATAPSPSSSGGH</sequence>
<reference evidence="3 4" key="1">
    <citation type="submission" date="2016-06" db="EMBL/GenBank/DDBJ databases">
        <authorList>
            <person name="Kjaerup R.B."/>
            <person name="Dalgaard T.S."/>
            <person name="Juul-Madsen H.R."/>
        </authorList>
    </citation>
    <scope>NUCLEOTIDE SEQUENCE [LARGE SCALE GENOMIC DNA]</scope>
    <source>
        <strain evidence="3 4">DSM 16361</strain>
    </source>
</reference>
<dbReference type="AlphaFoldDB" id="A0A238D305"/>
<name>A0A238D305_THIDL</name>
<feature type="region of interest" description="Disordered" evidence="1">
    <location>
        <begin position="454"/>
        <end position="479"/>
    </location>
</feature>
<evidence type="ECO:0000313" key="3">
    <source>
        <dbReference type="EMBL" id="SBP87678.1"/>
    </source>
</evidence>
<dbReference type="Gene3D" id="1.20.1600.10">
    <property type="entry name" value="Outer membrane efflux proteins (OEP)"/>
    <property type="match status" value="1"/>
</dbReference>
<dbReference type="InterPro" id="IPR010131">
    <property type="entry name" value="MdtP/NodT-like"/>
</dbReference>
<feature type="chain" id="PRO_5012895736" evidence="2">
    <location>
        <begin position="26"/>
        <end position="479"/>
    </location>
</feature>
<keyword evidence="2" id="KW-0732">Signal</keyword>
<protein>
    <submittedName>
        <fullName evidence="3">Putative Integral outer membrane protein TolC,efflux pump component</fullName>
    </submittedName>
</protein>
<proteinExistence type="predicted"/>
<keyword evidence="4" id="KW-1185">Reference proteome</keyword>
<feature type="compositionally biased region" description="Low complexity" evidence="1">
    <location>
        <begin position="457"/>
        <end position="479"/>
    </location>
</feature>
<organism evidence="3 4">
    <name type="scientific">Thiomonas delicata</name>
    <name type="common">Thiomonas cuprina</name>
    <dbReference type="NCBI Taxonomy" id="364030"/>
    <lineage>
        <taxon>Bacteria</taxon>
        <taxon>Pseudomonadati</taxon>
        <taxon>Pseudomonadota</taxon>
        <taxon>Betaproteobacteria</taxon>
        <taxon>Burkholderiales</taxon>
        <taxon>Thiomonas</taxon>
    </lineage>
</organism>
<gene>
    <name evidence="3" type="ORF">THIARS_60391</name>
</gene>
<dbReference type="OrthoDB" id="8554634at2"/>
<evidence type="ECO:0000313" key="4">
    <source>
        <dbReference type="Proteomes" id="UP000214566"/>
    </source>
</evidence>
<dbReference type="PROSITE" id="PS51257">
    <property type="entry name" value="PROKAR_LIPOPROTEIN"/>
    <property type="match status" value="1"/>
</dbReference>
<dbReference type="RefSeq" id="WP_094159892.1">
    <property type="nucleotide sequence ID" value="NZ_LT592170.1"/>
</dbReference>
<dbReference type="Proteomes" id="UP000214566">
    <property type="component" value="Unassembled WGS sequence"/>
</dbReference>
<feature type="signal peptide" evidence="2">
    <location>
        <begin position="1"/>
        <end position="25"/>
    </location>
</feature>
<dbReference type="PANTHER" id="PTHR30203:SF24">
    <property type="entry name" value="BLR4935 PROTEIN"/>
    <property type="match status" value="1"/>
</dbReference>
<evidence type="ECO:0000256" key="2">
    <source>
        <dbReference type="SAM" id="SignalP"/>
    </source>
</evidence>
<dbReference type="GO" id="GO:0015562">
    <property type="term" value="F:efflux transmembrane transporter activity"/>
    <property type="evidence" value="ECO:0007669"/>
    <property type="project" value="InterPro"/>
</dbReference>
<dbReference type="PANTHER" id="PTHR30203">
    <property type="entry name" value="OUTER MEMBRANE CATION EFFLUX PROTEIN"/>
    <property type="match status" value="1"/>
</dbReference>
<evidence type="ECO:0000256" key="1">
    <source>
        <dbReference type="SAM" id="MobiDB-lite"/>
    </source>
</evidence>
<accession>A0A238D305</accession>
<dbReference type="SUPFAM" id="SSF56954">
    <property type="entry name" value="Outer membrane efflux proteins (OEP)"/>
    <property type="match status" value="1"/>
</dbReference>